<protein>
    <submittedName>
        <fullName evidence="2">Uncharacterized protein</fullName>
    </submittedName>
</protein>
<gene>
    <name evidence="2" type="ORF">EB796_018685</name>
</gene>
<evidence type="ECO:0000313" key="3">
    <source>
        <dbReference type="Proteomes" id="UP000593567"/>
    </source>
</evidence>
<organism evidence="2 3">
    <name type="scientific">Bugula neritina</name>
    <name type="common">Brown bryozoan</name>
    <name type="synonym">Sertularia neritina</name>
    <dbReference type="NCBI Taxonomy" id="10212"/>
    <lineage>
        <taxon>Eukaryota</taxon>
        <taxon>Metazoa</taxon>
        <taxon>Spiralia</taxon>
        <taxon>Lophotrochozoa</taxon>
        <taxon>Bryozoa</taxon>
        <taxon>Gymnolaemata</taxon>
        <taxon>Cheilostomatida</taxon>
        <taxon>Flustrina</taxon>
        <taxon>Buguloidea</taxon>
        <taxon>Bugulidae</taxon>
        <taxon>Bugula</taxon>
    </lineage>
</organism>
<feature type="region of interest" description="Disordered" evidence="1">
    <location>
        <begin position="284"/>
        <end position="321"/>
    </location>
</feature>
<dbReference type="Proteomes" id="UP000593567">
    <property type="component" value="Unassembled WGS sequence"/>
</dbReference>
<dbReference type="AlphaFoldDB" id="A0A7J7J9T6"/>
<dbReference type="EMBL" id="VXIV02002776">
    <property type="protein sequence ID" value="KAF6022990.1"/>
    <property type="molecule type" value="Genomic_DNA"/>
</dbReference>
<feature type="compositionally biased region" description="Polar residues" evidence="1">
    <location>
        <begin position="214"/>
        <end position="232"/>
    </location>
</feature>
<sequence length="321" mass="34447">MQAAGKSGNTFESNNIHFINMEYKHQGSINRILIILIYFLLNGEVVESGMVLPKNNCFRTLRVRPVAARTTAPPSSADSSDEGSTSCVSGTLLCPEELLREGGRDAQSIRRPRAPNEVVYFIADDVNSCIYWRCLTSITAVRMQCAPGSKVPDNYIGGSGNPCTVRHFESASKACTKRSSTTESITTRATPILPTLSGGIVVPTEIPGPVTRPPFTTNSVGNTADAADTSSEPIRDRSRITLLFPQRNRGRSPLSLISPPTTTVQPTTKPPEVLDIRVASVPTLSPSAGQQRSGLANILSPPPNNNQASRTNNNRGSSTIV</sequence>
<feature type="compositionally biased region" description="Low complexity" evidence="1">
    <location>
        <begin position="259"/>
        <end position="271"/>
    </location>
</feature>
<evidence type="ECO:0000256" key="1">
    <source>
        <dbReference type="SAM" id="MobiDB-lite"/>
    </source>
</evidence>
<feature type="compositionally biased region" description="Low complexity" evidence="1">
    <location>
        <begin position="305"/>
        <end position="314"/>
    </location>
</feature>
<keyword evidence="3" id="KW-1185">Reference proteome</keyword>
<accession>A0A7J7J9T6</accession>
<name>A0A7J7J9T6_BUGNE</name>
<feature type="compositionally biased region" description="Polar residues" evidence="1">
    <location>
        <begin position="284"/>
        <end position="294"/>
    </location>
</feature>
<comment type="caution">
    <text evidence="2">The sequence shown here is derived from an EMBL/GenBank/DDBJ whole genome shotgun (WGS) entry which is preliminary data.</text>
</comment>
<reference evidence="2" key="1">
    <citation type="submission" date="2020-06" db="EMBL/GenBank/DDBJ databases">
        <title>Draft genome of Bugula neritina, a colonial animal packing powerful symbionts and potential medicines.</title>
        <authorList>
            <person name="Rayko M."/>
        </authorList>
    </citation>
    <scope>NUCLEOTIDE SEQUENCE [LARGE SCALE GENOMIC DNA]</scope>
    <source>
        <strain evidence="2">Kwan_BN1</strain>
    </source>
</reference>
<feature type="region of interest" description="Disordered" evidence="1">
    <location>
        <begin position="211"/>
        <end position="271"/>
    </location>
</feature>
<evidence type="ECO:0000313" key="2">
    <source>
        <dbReference type="EMBL" id="KAF6022990.1"/>
    </source>
</evidence>
<proteinExistence type="predicted"/>